<feature type="transmembrane region" description="Helical" evidence="11">
    <location>
        <begin position="21"/>
        <end position="42"/>
    </location>
</feature>
<organism evidence="14 15">
    <name type="scientific">Microbispora bryophytorum</name>
    <dbReference type="NCBI Taxonomy" id="1460882"/>
    <lineage>
        <taxon>Bacteria</taxon>
        <taxon>Bacillati</taxon>
        <taxon>Actinomycetota</taxon>
        <taxon>Actinomycetes</taxon>
        <taxon>Streptosporangiales</taxon>
        <taxon>Streptosporangiaceae</taxon>
        <taxon>Microbispora</taxon>
    </lineage>
</organism>
<reference evidence="14" key="2">
    <citation type="submission" date="2020-09" db="EMBL/GenBank/DDBJ databases">
        <authorList>
            <person name="Sun Q."/>
            <person name="Zhou Y."/>
        </authorList>
    </citation>
    <scope>NUCLEOTIDE SEQUENCE</scope>
    <source>
        <strain evidence="14">CGMCC 4.7138</strain>
    </source>
</reference>
<dbReference type="PROSITE" id="PS50929">
    <property type="entry name" value="ABC_TM1F"/>
    <property type="match status" value="1"/>
</dbReference>
<protein>
    <submittedName>
        <fullName evidence="14">Multidrug ABC transporter permease</fullName>
    </submittedName>
</protein>
<evidence type="ECO:0000256" key="9">
    <source>
        <dbReference type="ARBA" id="ARBA00023136"/>
    </source>
</evidence>
<dbReference type="Pfam" id="PF00005">
    <property type="entry name" value="ABC_tran"/>
    <property type="match status" value="1"/>
</dbReference>
<dbReference type="SUPFAM" id="SSF90123">
    <property type="entry name" value="ABC transporter transmembrane region"/>
    <property type="match status" value="1"/>
</dbReference>
<keyword evidence="6" id="KW-0547">Nucleotide-binding</keyword>
<feature type="domain" description="ABC transmembrane type-1" evidence="13">
    <location>
        <begin position="27"/>
        <end position="308"/>
    </location>
</feature>
<dbReference type="Gene3D" id="1.20.1560.10">
    <property type="entry name" value="ABC transporter type 1, transmembrane domain"/>
    <property type="match status" value="1"/>
</dbReference>
<dbReference type="PROSITE" id="PS50893">
    <property type="entry name" value="ABC_TRANSPORTER_2"/>
    <property type="match status" value="1"/>
</dbReference>
<dbReference type="GO" id="GO:0015421">
    <property type="term" value="F:ABC-type oligopeptide transporter activity"/>
    <property type="evidence" value="ECO:0007669"/>
    <property type="project" value="TreeGrafter"/>
</dbReference>
<evidence type="ECO:0000256" key="3">
    <source>
        <dbReference type="ARBA" id="ARBA00022475"/>
    </source>
</evidence>
<gene>
    <name evidence="14" type="ORF">GCM10011574_63000</name>
</gene>
<dbReference type="Gene3D" id="3.40.50.300">
    <property type="entry name" value="P-loop containing nucleotide triphosphate hydrolases"/>
    <property type="match status" value="1"/>
</dbReference>
<dbReference type="InterPro" id="IPR036640">
    <property type="entry name" value="ABC1_TM_sf"/>
</dbReference>
<evidence type="ECO:0000256" key="2">
    <source>
        <dbReference type="ARBA" id="ARBA00022448"/>
    </source>
</evidence>
<evidence type="ECO:0000256" key="8">
    <source>
        <dbReference type="ARBA" id="ARBA00022989"/>
    </source>
</evidence>
<dbReference type="Proteomes" id="UP000653480">
    <property type="component" value="Unassembled WGS sequence"/>
</dbReference>
<dbReference type="SUPFAM" id="SSF52540">
    <property type="entry name" value="P-loop containing nucleoside triphosphate hydrolases"/>
    <property type="match status" value="1"/>
</dbReference>
<evidence type="ECO:0000256" key="4">
    <source>
        <dbReference type="ARBA" id="ARBA00022519"/>
    </source>
</evidence>
<dbReference type="GO" id="GO:0016887">
    <property type="term" value="F:ATP hydrolysis activity"/>
    <property type="evidence" value="ECO:0007669"/>
    <property type="project" value="InterPro"/>
</dbReference>
<dbReference type="PANTHER" id="PTHR43394:SF1">
    <property type="entry name" value="ATP-BINDING CASSETTE SUB-FAMILY B MEMBER 10, MITOCHONDRIAL"/>
    <property type="match status" value="1"/>
</dbReference>
<dbReference type="GO" id="GO:0005886">
    <property type="term" value="C:plasma membrane"/>
    <property type="evidence" value="ECO:0007669"/>
    <property type="project" value="UniProtKB-SubCell"/>
</dbReference>
<feature type="transmembrane region" description="Helical" evidence="11">
    <location>
        <begin position="149"/>
        <end position="172"/>
    </location>
</feature>
<comment type="subcellular location">
    <subcellularLocation>
        <location evidence="1">Cell inner membrane</location>
        <topology evidence="1">Multi-pass membrane protein</topology>
    </subcellularLocation>
</comment>
<feature type="transmembrane region" description="Helical" evidence="11">
    <location>
        <begin position="251"/>
        <end position="270"/>
    </location>
</feature>
<dbReference type="InterPro" id="IPR039421">
    <property type="entry name" value="Type_1_exporter"/>
</dbReference>
<evidence type="ECO:0000259" key="13">
    <source>
        <dbReference type="PROSITE" id="PS50929"/>
    </source>
</evidence>
<keyword evidence="3" id="KW-1003">Cell membrane</keyword>
<comment type="similarity">
    <text evidence="10">Belongs to the ABC transporter superfamily. Siderophore-Fe(3+) uptake transporter (SIUT) (TC 3.A.1.21) family.</text>
</comment>
<keyword evidence="2" id="KW-0813">Transport</keyword>
<comment type="caution">
    <text evidence="14">The sequence shown here is derived from an EMBL/GenBank/DDBJ whole genome shotgun (WGS) entry which is preliminary data.</text>
</comment>
<dbReference type="SMART" id="SM00382">
    <property type="entry name" value="AAA"/>
    <property type="match status" value="1"/>
</dbReference>
<dbReference type="InterPro" id="IPR003593">
    <property type="entry name" value="AAA+_ATPase"/>
</dbReference>
<keyword evidence="15" id="KW-1185">Reference proteome</keyword>
<accession>A0A8H9LE46</accession>
<dbReference type="PANTHER" id="PTHR43394">
    <property type="entry name" value="ATP-DEPENDENT PERMEASE MDL1, MITOCHONDRIAL"/>
    <property type="match status" value="1"/>
</dbReference>
<keyword evidence="8 11" id="KW-1133">Transmembrane helix</keyword>
<evidence type="ECO:0000313" key="14">
    <source>
        <dbReference type="EMBL" id="GGO28490.1"/>
    </source>
</evidence>
<dbReference type="RefSeq" id="WP_229689926.1">
    <property type="nucleotide sequence ID" value="NZ_BMMN01000017.1"/>
</dbReference>
<dbReference type="PROSITE" id="PS00211">
    <property type="entry name" value="ABC_TRANSPORTER_1"/>
    <property type="match status" value="1"/>
</dbReference>
<keyword evidence="5 11" id="KW-0812">Transmembrane</keyword>
<evidence type="ECO:0000313" key="15">
    <source>
        <dbReference type="Proteomes" id="UP000653480"/>
    </source>
</evidence>
<keyword evidence="7" id="KW-0067">ATP-binding</keyword>
<dbReference type="EMBL" id="BMMN01000017">
    <property type="protein sequence ID" value="GGO28490.1"/>
    <property type="molecule type" value="Genomic_DNA"/>
</dbReference>
<dbReference type="InterPro" id="IPR003439">
    <property type="entry name" value="ABC_transporter-like_ATP-bd"/>
</dbReference>
<evidence type="ECO:0000256" key="7">
    <source>
        <dbReference type="ARBA" id="ARBA00022840"/>
    </source>
</evidence>
<evidence type="ECO:0000259" key="12">
    <source>
        <dbReference type="PROSITE" id="PS50893"/>
    </source>
</evidence>
<feature type="transmembrane region" description="Helical" evidence="11">
    <location>
        <begin position="282"/>
        <end position="304"/>
    </location>
</feature>
<evidence type="ECO:0000256" key="1">
    <source>
        <dbReference type="ARBA" id="ARBA00004429"/>
    </source>
</evidence>
<evidence type="ECO:0000256" key="10">
    <source>
        <dbReference type="ARBA" id="ARBA00023455"/>
    </source>
</evidence>
<feature type="domain" description="ABC transporter" evidence="12">
    <location>
        <begin position="342"/>
        <end position="592"/>
    </location>
</feature>
<feature type="transmembrane region" description="Helical" evidence="11">
    <location>
        <begin position="62"/>
        <end position="83"/>
    </location>
</feature>
<dbReference type="AlphaFoldDB" id="A0A8H9LE46"/>
<dbReference type="InterPro" id="IPR017871">
    <property type="entry name" value="ABC_transporter-like_CS"/>
</dbReference>
<reference evidence="14" key="1">
    <citation type="journal article" date="2014" name="Int. J. Syst. Evol. Microbiol.">
        <title>Complete genome sequence of Corynebacterium casei LMG S-19264T (=DSM 44701T), isolated from a smear-ripened cheese.</title>
        <authorList>
            <consortium name="US DOE Joint Genome Institute (JGI-PGF)"/>
            <person name="Walter F."/>
            <person name="Albersmeier A."/>
            <person name="Kalinowski J."/>
            <person name="Ruckert C."/>
        </authorList>
    </citation>
    <scope>NUCLEOTIDE SEQUENCE</scope>
    <source>
        <strain evidence="14">CGMCC 4.7138</strain>
    </source>
</reference>
<dbReference type="InterPro" id="IPR011527">
    <property type="entry name" value="ABC1_TM_dom"/>
</dbReference>
<dbReference type="FunFam" id="3.40.50.300:FF:000221">
    <property type="entry name" value="Multidrug ABC transporter ATP-binding protein"/>
    <property type="match status" value="1"/>
</dbReference>
<name>A0A8H9LE46_9ACTN</name>
<sequence>MRSRLGPLRLTLALVWRAGPVLALSQLAMAVLTGASPVAITWLTKLLIDRLTAGSGPSTTPLAAAMAVLGALTALLPHLSGWVQREQQRRIAWRTGDELFTAVCRMQGLTRLENPDFHNRLQLAQQSAQTAPQLVTESALGAARGGITIAGLLGALATLSPLLAAVVAAAAVPELIVQLRLGRRRAFLRLEMAPAERRRMFYQTLMLDHQAAKEIRLFGIGGFLRGRMLGELAAEQRAERRMDLTAVRHNGALTALSTVIAGAALIVLVSRIAGGQAGIGDLAVLTAALAGTQASLSGVVIQLAHLNEALVLAGHYAHVVTIGPDLPEPATGGDTPPLRHGIELRDVWFRYDPGHPYVLRGLNLTIPHGRSVALVGLNGAGKSTVVKLLCRLYDPERGSVRWDGADLRELRVDDLRRRIGAVFQDYVAYDLTAAENVAVGDVGSLDRPERIREAARRADVHDTLASLPRGYDTMLSRFFAAEQGEDSGRGVLLSGGQWQRVALARALLRADTADLLILDEPSSGLDPEAEHAVHQRLRDHRGGRTSLLISHRLNTVRGADHIVVLADGQVAEQGTHDELMALDGEYARLFTRQAADFQLSRAADRGGTGLGGAGLGGTGLGGAGLGGAVVGSPAEA</sequence>
<evidence type="ECO:0000256" key="6">
    <source>
        <dbReference type="ARBA" id="ARBA00022741"/>
    </source>
</evidence>
<evidence type="ECO:0000256" key="5">
    <source>
        <dbReference type="ARBA" id="ARBA00022692"/>
    </source>
</evidence>
<dbReference type="GO" id="GO:0005524">
    <property type="term" value="F:ATP binding"/>
    <property type="evidence" value="ECO:0007669"/>
    <property type="project" value="UniProtKB-KW"/>
</dbReference>
<evidence type="ECO:0000256" key="11">
    <source>
        <dbReference type="SAM" id="Phobius"/>
    </source>
</evidence>
<keyword evidence="9 11" id="KW-0472">Membrane</keyword>
<keyword evidence="4" id="KW-0997">Cell inner membrane</keyword>
<proteinExistence type="inferred from homology"/>
<dbReference type="InterPro" id="IPR027417">
    <property type="entry name" value="P-loop_NTPase"/>
</dbReference>